<gene>
    <name evidence="1" type="ORF">LFW2832_00466</name>
</gene>
<comment type="caution">
    <text evidence="1">The sequence shown here is derived from an EMBL/GenBank/DDBJ whole genome shotgun (WGS) entry which is preliminary data.</text>
</comment>
<dbReference type="EMBL" id="CABMJJ010000008">
    <property type="protein sequence ID" value="VVC03675.1"/>
    <property type="molecule type" value="Genomic_DNA"/>
</dbReference>
<dbReference type="AlphaFoldDB" id="A0A5E4LNT4"/>
<name>A0A5E4LNT4_9ARCH</name>
<reference evidence="1 2" key="1">
    <citation type="submission" date="2019-08" db="EMBL/GenBank/DDBJ databases">
        <authorList>
            <person name="Vazquez-Campos X."/>
        </authorList>
    </citation>
    <scope>NUCLEOTIDE SEQUENCE [LARGE SCALE GENOMIC DNA]</scope>
    <source>
        <strain evidence="1">LFW-283_2</strain>
    </source>
</reference>
<dbReference type="Gene3D" id="3.40.50.150">
    <property type="entry name" value="Vaccinia Virus protein VP39"/>
    <property type="match status" value="1"/>
</dbReference>
<evidence type="ECO:0000313" key="2">
    <source>
        <dbReference type="Proteomes" id="UP000789941"/>
    </source>
</evidence>
<dbReference type="CDD" id="cd02440">
    <property type="entry name" value="AdoMet_MTases"/>
    <property type="match status" value="1"/>
</dbReference>
<dbReference type="SUPFAM" id="SSF53335">
    <property type="entry name" value="S-adenosyl-L-methionine-dependent methyltransferases"/>
    <property type="match status" value="1"/>
</dbReference>
<dbReference type="Proteomes" id="UP000789941">
    <property type="component" value="Unassembled WGS sequence"/>
</dbReference>
<evidence type="ECO:0000313" key="1">
    <source>
        <dbReference type="EMBL" id="VVC03675.1"/>
    </source>
</evidence>
<proteinExistence type="predicted"/>
<evidence type="ECO:0008006" key="3">
    <source>
        <dbReference type="Google" id="ProtNLM"/>
    </source>
</evidence>
<organism evidence="1 2">
    <name type="scientific">Candidatus Bilamarchaeum dharawalense</name>
    <dbReference type="NCBI Taxonomy" id="2885759"/>
    <lineage>
        <taxon>Archaea</taxon>
        <taxon>Candidatus Micrarchaeota</taxon>
        <taxon>Candidatus Micrarchaeia</taxon>
        <taxon>Candidatus Anstonellales</taxon>
        <taxon>Candidatus Bilamarchaeaceae</taxon>
        <taxon>Candidatus Bilamarchaeum</taxon>
    </lineage>
</organism>
<dbReference type="InterPro" id="IPR029063">
    <property type="entry name" value="SAM-dependent_MTases_sf"/>
</dbReference>
<protein>
    <recommendedName>
        <fullName evidence="3">Spermidine synthase</fullName>
    </recommendedName>
</protein>
<sequence length="243" mass="28026">MVKKQRTFFCKSSDGSITYTTDEKFLYAEKDGVVMRLDLFDKHYYKLRPVNGVPILEIDGLRMQLIRDFKTPLDYAREVVRHLKIPEKGEFTILDSCMGLGYTAIEAAKRPATKLVVTCEISHAVVTLAQWNPFSDLLFAKDGNIVPMQGSVSELIKDFQSEMFHFIIHDPPRDSHAPELYSSEFYSQLYRVCKKGARIFHYVGSVGKVKGRKIESEVEKRLRVVGFRNIKYIEKLQGLIFEK</sequence>
<accession>A0A5E4LNT4</accession>